<gene>
    <name evidence="5" type="ORF">SAMN05216481_10946</name>
</gene>
<dbReference type="AlphaFoldDB" id="A0A1H9GK25"/>
<dbReference type="InterPro" id="IPR011059">
    <property type="entry name" value="Metal-dep_hydrolase_composite"/>
</dbReference>
<reference evidence="5 6" key="1">
    <citation type="submission" date="2016-10" db="EMBL/GenBank/DDBJ databases">
        <authorList>
            <person name="de Groot N.N."/>
        </authorList>
    </citation>
    <scope>NUCLEOTIDE SEQUENCE [LARGE SCALE GENOMIC DNA]</scope>
    <source>
        <strain evidence="5 6">CGMCC 4.3519</strain>
    </source>
</reference>
<keyword evidence="1" id="KW-0479">Metal-binding</keyword>
<proteinExistence type="predicted"/>
<evidence type="ECO:0000256" key="3">
    <source>
        <dbReference type="ARBA" id="ARBA00022833"/>
    </source>
</evidence>
<dbReference type="Proteomes" id="UP000199055">
    <property type="component" value="Unassembled WGS sequence"/>
</dbReference>
<evidence type="ECO:0000256" key="2">
    <source>
        <dbReference type="ARBA" id="ARBA00022801"/>
    </source>
</evidence>
<dbReference type="InterPro" id="IPR054418">
    <property type="entry name" value="MQNX/HUTI_composite_N"/>
</dbReference>
<dbReference type="Pfam" id="PF22039">
    <property type="entry name" value="HUTI_composite_bact"/>
    <property type="match status" value="1"/>
</dbReference>
<keyword evidence="3" id="KW-0862">Zinc</keyword>
<evidence type="ECO:0000313" key="5">
    <source>
        <dbReference type="EMBL" id="SEQ50363.1"/>
    </source>
</evidence>
<dbReference type="GO" id="GO:0046872">
    <property type="term" value="F:metal ion binding"/>
    <property type="evidence" value="ECO:0007669"/>
    <property type="project" value="UniProtKB-KW"/>
</dbReference>
<evidence type="ECO:0000259" key="4">
    <source>
        <dbReference type="Pfam" id="PF22039"/>
    </source>
</evidence>
<evidence type="ECO:0000256" key="1">
    <source>
        <dbReference type="ARBA" id="ARBA00022723"/>
    </source>
</evidence>
<feature type="domain" description="Aminodeoxyfutalosine deaminase/Imidazolonepropionase-like composite" evidence="4">
    <location>
        <begin position="23"/>
        <end position="47"/>
    </location>
</feature>
<dbReference type="EMBL" id="FOET01000009">
    <property type="protein sequence ID" value="SEQ50363.1"/>
    <property type="molecule type" value="Genomic_DNA"/>
</dbReference>
<dbReference type="SUPFAM" id="SSF51338">
    <property type="entry name" value="Composite domain of metallo-dependent hydrolases"/>
    <property type="match status" value="1"/>
</dbReference>
<protein>
    <recommendedName>
        <fullName evidence="4">Aminodeoxyfutalosine deaminase/Imidazolonepropionase-like composite domain-containing protein</fullName>
    </recommendedName>
</protein>
<dbReference type="STRING" id="403935.SAMN05216481_10946"/>
<dbReference type="Gene3D" id="2.30.40.10">
    <property type="entry name" value="Urease, subunit C, domain 1"/>
    <property type="match status" value="1"/>
</dbReference>
<organism evidence="5 6">
    <name type="scientific">Streptomyces radiopugnans</name>
    <dbReference type="NCBI Taxonomy" id="403935"/>
    <lineage>
        <taxon>Bacteria</taxon>
        <taxon>Bacillati</taxon>
        <taxon>Actinomycetota</taxon>
        <taxon>Actinomycetes</taxon>
        <taxon>Kitasatosporales</taxon>
        <taxon>Streptomycetaceae</taxon>
        <taxon>Streptomyces</taxon>
    </lineage>
</organism>
<keyword evidence="2" id="KW-0378">Hydrolase</keyword>
<evidence type="ECO:0000313" key="6">
    <source>
        <dbReference type="Proteomes" id="UP000199055"/>
    </source>
</evidence>
<dbReference type="RefSeq" id="WP_093660442.1">
    <property type="nucleotide sequence ID" value="NZ_FOET01000009.1"/>
</dbReference>
<dbReference type="GO" id="GO:0016810">
    <property type="term" value="F:hydrolase activity, acting on carbon-nitrogen (but not peptide) bonds"/>
    <property type="evidence" value="ECO:0007669"/>
    <property type="project" value="InterPro"/>
</dbReference>
<keyword evidence="6" id="KW-1185">Reference proteome</keyword>
<accession>A0A1H9GK25</accession>
<sequence>MLTIHTPLAVRSAEGGERLDGYAVAVEGDRIAAIGPADELAGTYPAARVRHWPGELAPGRCAVDAVAWLEAAYHPDPREVGLPGIPDTEPLTGEALAALEMDEVRWGHSARRGLQRLLRQGVTSVVGPFGHPAVRNAVQRSGLTVLPAPRPATLSAGARADFAVHTADGRCLATVLAGRLLHRRA</sequence>
<name>A0A1H9GK25_9ACTN</name>